<protein>
    <submittedName>
        <fullName evidence="3">Cell wall hydrolase</fullName>
    </submittedName>
</protein>
<gene>
    <name evidence="3" type="ORF">JKL49_15095</name>
</gene>
<feature type="region of interest" description="Disordered" evidence="1">
    <location>
        <begin position="343"/>
        <end position="385"/>
    </location>
</feature>
<accession>A0A941HXB6</accession>
<dbReference type="Pfam" id="PF07486">
    <property type="entry name" value="Hydrolase_2"/>
    <property type="match status" value="1"/>
</dbReference>
<dbReference type="AlphaFoldDB" id="A0A941HXB6"/>
<reference evidence="3" key="1">
    <citation type="submission" date="2021-04" db="EMBL/GenBank/DDBJ databases">
        <title>Draft genome assembly of strain Phenylobacterium sp. 20VBR1 using MiniION and Illumina platforms.</title>
        <authorList>
            <person name="Thomas F.A."/>
            <person name="Krishnan K.P."/>
            <person name="Sinha R.K."/>
        </authorList>
    </citation>
    <scope>NUCLEOTIDE SEQUENCE</scope>
    <source>
        <strain evidence="3">20VBR1</strain>
    </source>
</reference>
<dbReference type="EMBL" id="JAGSGD010000001">
    <property type="protein sequence ID" value="MBR7620718.1"/>
    <property type="molecule type" value="Genomic_DNA"/>
</dbReference>
<dbReference type="Proteomes" id="UP000622580">
    <property type="component" value="Unassembled WGS sequence"/>
</dbReference>
<evidence type="ECO:0000313" key="4">
    <source>
        <dbReference type="Proteomes" id="UP000622580"/>
    </source>
</evidence>
<sequence>MSGGAFAFATRDNHPLLSKPQARADWRALTSAVLLGSGVGLGLGAAYLAGGMARATTDHQRTARLAEAAAGGFSESVLQREAADMDPGILSVARRHDPFTVAGDAERDRQSSIFAARLEKRDRNPASAVVLRAAFAGPLTPSVNPFRMAGVLEGSRELECLTQAVYFEARGETAVGQQAVAQVVLNRVRHPAYPKSVCGVVFQGAARARGCQFSFACDGSMRRGREAIAWNRARSVAERALSGGVMASVGDATNFHTTGVAPNWGPRMVRVAQVGMHVFYRFGRGAAPATYVADSRAGGRELNAGETVYASLVPMPAQASAPSPDFRLASAVVVSGPTEAVEHKAPDVAQVPTEPKSETGKAKLTPVSQTKPGEPAIKMATGATS</sequence>
<dbReference type="Gene3D" id="1.10.10.2520">
    <property type="entry name" value="Cell wall hydrolase SleB, domain 1"/>
    <property type="match status" value="1"/>
</dbReference>
<dbReference type="GO" id="GO:0016787">
    <property type="term" value="F:hydrolase activity"/>
    <property type="evidence" value="ECO:0007669"/>
    <property type="project" value="UniProtKB-KW"/>
</dbReference>
<evidence type="ECO:0000313" key="3">
    <source>
        <dbReference type="EMBL" id="MBR7620718.1"/>
    </source>
</evidence>
<dbReference type="InterPro" id="IPR011105">
    <property type="entry name" value="Cell_wall_hydrolase_SleB"/>
</dbReference>
<organism evidence="3 4">
    <name type="scientific">Phenylobacterium glaciei</name>
    <dbReference type="NCBI Taxonomy" id="2803784"/>
    <lineage>
        <taxon>Bacteria</taxon>
        <taxon>Pseudomonadati</taxon>
        <taxon>Pseudomonadota</taxon>
        <taxon>Alphaproteobacteria</taxon>
        <taxon>Caulobacterales</taxon>
        <taxon>Caulobacteraceae</taxon>
        <taxon>Phenylobacterium</taxon>
    </lineage>
</organism>
<feature type="domain" description="Cell wall hydrolase SleB" evidence="2">
    <location>
        <begin position="171"/>
        <end position="280"/>
    </location>
</feature>
<comment type="caution">
    <text evidence="3">The sequence shown here is derived from an EMBL/GenBank/DDBJ whole genome shotgun (WGS) entry which is preliminary data.</text>
</comment>
<keyword evidence="4" id="KW-1185">Reference proteome</keyword>
<proteinExistence type="predicted"/>
<keyword evidence="3" id="KW-0378">Hydrolase</keyword>
<dbReference type="InterPro" id="IPR042047">
    <property type="entry name" value="SleB_dom1"/>
</dbReference>
<name>A0A941HXB6_9CAUL</name>
<evidence type="ECO:0000256" key="1">
    <source>
        <dbReference type="SAM" id="MobiDB-lite"/>
    </source>
</evidence>
<evidence type="ECO:0000259" key="2">
    <source>
        <dbReference type="Pfam" id="PF07486"/>
    </source>
</evidence>